<evidence type="ECO:0000313" key="1">
    <source>
        <dbReference type="EMBL" id="QHU11253.1"/>
    </source>
</evidence>
<accession>A0A6C0K130</accession>
<dbReference type="AlphaFoldDB" id="A0A6C0K130"/>
<dbReference type="EMBL" id="MN740780">
    <property type="protein sequence ID" value="QHU11253.1"/>
    <property type="molecule type" value="Genomic_DNA"/>
</dbReference>
<reference evidence="1" key="1">
    <citation type="journal article" date="2020" name="Nature">
        <title>Giant virus diversity and host interactions through global metagenomics.</title>
        <authorList>
            <person name="Schulz F."/>
            <person name="Roux S."/>
            <person name="Paez-Espino D."/>
            <person name="Jungbluth S."/>
            <person name="Walsh D.A."/>
            <person name="Denef V.J."/>
            <person name="McMahon K.D."/>
            <person name="Konstantinidis K.T."/>
            <person name="Eloe-Fadrosh E.A."/>
            <person name="Kyrpides N.C."/>
            <person name="Woyke T."/>
        </authorList>
    </citation>
    <scope>NUCLEOTIDE SEQUENCE</scope>
    <source>
        <strain evidence="1">GVMAG-S-1101165-84</strain>
    </source>
</reference>
<protein>
    <submittedName>
        <fullName evidence="1">Uncharacterized protein</fullName>
    </submittedName>
</protein>
<organism evidence="1">
    <name type="scientific">viral metagenome</name>
    <dbReference type="NCBI Taxonomy" id="1070528"/>
    <lineage>
        <taxon>unclassified sequences</taxon>
        <taxon>metagenomes</taxon>
        <taxon>organismal metagenomes</taxon>
    </lineage>
</organism>
<proteinExistence type="predicted"/>
<sequence length="225" mass="24888">MDGFADLPNFSLPSQDLSKNANFMTFLQFHQQVCTVWNEVIEDIMKNDQVSQPVEERLPRAQFVLNLQKDYSTTASFVGCQAFDQTSTLSVLLASIPETTKVYKDTFAFLNKNITDTLEKLESALNSANVSVSAFADYREGFEDCTAAVAAATAKATAAAKTEPAVKDLSKQQQDQTNKVLARVQTILVEQGTLQSQLQVVMAGYQKLKDYKKQGEDGTIYQNVS</sequence>
<name>A0A6C0K130_9ZZZZ</name>